<evidence type="ECO:0000259" key="9">
    <source>
        <dbReference type="Pfam" id="PF06750"/>
    </source>
</evidence>
<dbReference type="GO" id="GO:0006465">
    <property type="term" value="P:signal peptide processing"/>
    <property type="evidence" value="ECO:0007669"/>
    <property type="project" value="TreeGrafter"/>
</dbReference>
<feature type="transmembrane region" description="Helical" evidence="7">
    <location>
        <begin position="83"/>
        <end position="115"/>
    </location>
</feature>
<feature type="transmembrane region" description="Helical" evidence="7">
    <location>
        <begin position="225"/>
        <end position="244"/>
    </location>
</feature>
<accession>A0A520MZB1</accession>
<comment type="subcellular location">
    <subcellularLocation>
        <location evidence="1">Cell membrane</location>
        <topology evidence="1">Multi-pass membrane protein</topology>
    </subcellularLocation>
</comment>
<keyword evidence="5 7" id="KW-1133">Transmembrane helix</keyword>
<feature type="domain" description="Prepilin type IV endopeptidase peptidase" evidence="8">
    <location>
        <begin position="107"/>
        <end position="212"/>
    </location>
</feature>
<reference evidence="10 11" key="1">
    <citation type="submission" date="2019-02" db="EMBL/GenBank/DDBJ databases">
        <title>Prokaryotic population dynamics and viral predation in marine succession experiment using metagenomics: the confinement effect.</title>
        <authorList>
            <person name="Haro-Moreno J.M."/>
            <person name="Rodriguez-Valera F."/>
            <person name="Lopez-Perez M."/>
        </authorList>
    </citation>
    <scope>NUCLEOTIDE SEQUENCE [LARGE SCALE GENOMIC DNA]</scope>
    <source>
        <strain evidence="10">MED-G159</strain>
    </source>
</reference>
<evidence type="ECO:0000256" key="6">
    <source>
        <dbReference type="ARBA" id="ARBA00023136"/>
    </source>
</evidence>
<protein>
    <submittedName>
        <fullName evidence="10">Prepilin peptidase</fullName>
    </submittedName>
</protein>
<comment type="similarity">
    <text evidence="2">Belongs to the peptidase A24 family.</text>
</comment>
<dbReference type="GO" id="GO:0005886">
    <property type="term" value="C:plasma membrane"/>
    <property type="evidence" value="ECO:0007669"/>
    <property type="project" value="UniProtKB-SubCell"/>
</dbReference>
<proteinExistence type="inferred from homology"/>
<feature type="transmembrane region" description="Helical" evidence="7">
    <location>
        <begin position="127"/>
        <end position="143"/>
    </location>
</feature>
<dbReference type="EMBL" id="SHBE01000003">
    <property type="protein sequence ID" value="RZO26570.1"/>
    <property type="molecule type" value="Genomic_DNA"/>
</dbReference>
<dbReference type="InterPro" id="IPR000045">
    <property type="entry name" value="Prepilin_IV_endopep_pep"/>
</dbReference>
<feature type="transmembrane region" description="Helical" evidence="7">
    <location>
        <begin position="6"/>
        <end position="24"/>
    </location>
</feature>
<feature type="transmembrane region" description="Helical" evidence="7">
    <location>
        <begin position="150"/>
        <end position="171"/>
    </location>
</feature>
<evidence type="ECO:0000256" key="7">
    <source>
        <dbReference type="SAM" id="Phobius"/>
    </source>
</evidence>
<evidence type="ECO:0000313" key="10">
    <source>
        <dbReference type="EMBL" id="RZO26570.1"/>
    </source>
</evidence>
<evidence type="ECO:0000256" key="5">
    <source>
        <dbReference type="ARBA" id="ARBA00022989"/>
    </source>
</evidence>
<feature type="domain" description="Prepilin peptidase A24 N-terminal" evidence="9">
    <location>
        <begin position="16"/>
        <end position="97"/>
    </location>
</feature>
<evidence type="ECO:0000256" key="1">
    <source>
        <dbReference type="ARBA" id="ARBA00004651"/>
    </source>
</evidence>
<dbReference type="Pfam" id="PF01478">
    <property type="entry name" value="Peptidase_A24"/>
    <property type="match status" value="1"/>
</dbReference>
<dbReference type="PANTHER" id="PTHR30487">
    <property type="entry name" value="TYPE 4 PREPILIN-LIKE PROTEINS LEADER PEPTIDE-PROCESSING ENZYME"/>
    <property type="match status" value="1"/>
</dbReference>
<evidence type="ECO:0000256" key="3">
    <source>
        <dbReference type="ARBA" id="ARBA00022475"/>
    </source>
</evidence>
<evidence type="ECO:0000256" key="4">
    <source>
        <dbReference type="ARBA" id="ARBA00022692"/>
    </source>
</evidence>
<dbReference type="Proteomes" id="UP000315825">
    <property type="component" value="Unassembled WGS sequence"/>
</dbReference>
<dbReference type="AlphaFoldDB" id="A0A520MZB1"/>
<dbReference type="InterPro" id="IPR050882">
    <property type="entry name" value="Prepilin_peptidase/N-MTase"/>
</dbReference>
<sequence>MNSLYLVIPVLSGIIGASIASWLVQEYDNYQRDYKNFKDRVFVRSTCDFCQKNLNLSELFPVFSYLFQRGKSRCCKKPITKKYIFFEILGALIFIFGIMFNSIQISFLAIFIIFLIFCDEKYQEIPIWNNLFILTWVVLELYFNHSNSQILQNLFAASCACIILLLIYYSYLKIKSTEGIGLADIFLLFTAFLYFGLPASFYLLTLASLSLILKIILTQQFKSRHAFGSWIAGFFLMFTVYQEFYGTVG</sequence>
<evidence type="ECO:0000256" key="2">
    <source>
        <dbReference type="ARBA" id="ARBA00005801"/>
    </source>
</evidence>
<comment type="caution">
    <text evidence="10">The sequence shown here is derived from an EMBL/GenBank/DDBJ whole genome shotgun (WGS) entry which is preliminary data.</text>
</comment>
<organism evidence="10 11">
    <name type="scientific">SAR86 cluster bacterium</name>
    <dbReference type="NCBI Taxonomy" id="2030880"/>
    <lineage>
        <taxon>Bacteria</taxon>
        <taxon>Pseudomonadati</taxon>
        <taxon>Pseudomonadota</taxon>
        <taxon>Gammaproteobacteria</taxon>
        <taxon>SAR86 cluster</taxon>
    </lineage>
</organism>
<dbReference type="GO" id="GO:0004190">
    <property type="term" value="F:aspartic-type endopeptidase activity"/>
    <property type="evidence" value="ECO:0007669"/>
    <property type="project" value="InterPro"/>
</dbReference>
<keyword evidence="3" id="KW-1003">Cell membrane</keyword>
<evidence type="ECO:0000313" key="11">
    <source>
        <dbReference type="Proteomes" id="UP000315825"/>
    </source>
</evidence>
<keyword evidence="6 7" id="KW-0472">Membrane</keyword>
<name>A0A520MZB1_9GAMM</name>
<feature type="transmembrane region" description="Helical" evidence="7">
    <location>
        <begin position="191"/>
        <end position="213"/>
    </location>
</feature>
<dbReference type="Pfam" id="PF06750">
    <property type="entry name" value="A24_N_bact"/>
    <property type="match status" value="1"/>
</dbReference>
<gene>
    <name evidence="10" type="ORF">EVA92_02165</name>
</gene>
<keyword evidence="4 7" id="KW-0812">Transmembrane</keyword>
<dbReference type="PANTHER" id="PTHR30487:SF0">
    <property type="entry name" value="PREPILIN LEADER PEPTIDASE_N-METHYLTRANSFERASE-RELATED"/>
    <property type="match status" value="1"/>
</dbReference>
<dbReference type="InterPro" id="IPR010627">
    <property type="entry name" value="Prepilin_pept_A24_N"/>
</dbReference>
<evidence type="ECO:0000259" key="8">
    <source>
        <dbReference type="Pfam" id="PF01478"/>
    </source>
</evidence>